<dbReference type="OrthoDB" id="448399at2759"/>
<feature type="compositionally biased region" description="Pro residues" evidence="5">
    <location>
        <begin position="454"/>
        <end position="463"/>
    </location>
</feature>
<dbReference type="PROSITE" id="PS01358">
    <property type="entry name" value="ZF_RANBP2_1"/>
    <property type="match status" value="2"/>
</dbReference>
<evidence type="ECO:0000256" key="4">
    <source>
        <dbReference type="PROSITE-ProRule" id="PRU00322"/>
    </source>
</evidence>
<dbReference type="PANTHER" id="PTHR23111:SF40">
    <property type="entry name" value="RNA-BINDING PROTEIN INVOLVED IN HETEROCHROMATIN ASSEMBLY-RELATED"/>
    <property type="match status" value="1"/>
</dbReference>
<feature type="compositionally biased region" description="Low complexity" evidence="5">
    <location>
        <begin position="577"/>
        <end position="593"/>
    </location>
</feature>
<proteinExistence type="predicted"/>
<evidence type="ECO:0000313" key="7">
    <source>
        <dbReference type="EMBL" id="RDX44075.1"/>
    </source>
</evidence>
<dbReference type="Proteomes" id="UP000256964">
    <property type="component" value="Unassembled WGS sequence"/>
</dbReference>
<protein>
    <recommendedName>
        <fullName evidence="6">RanBP2-type domain-containing protein</fullName>
    </recommendedName>
</protein>
<dbReference type="PANTHER" id="PTHR23111">
    <property type="entry name" value="ZINC FINGER PROTEIN"/>
    <property type="match status" value="1"/>
</dbReference>
<feature type="region of interest" description="Disordered" evidence="5">
    <location>
        <begin position="131"/>
        <end position="154"/>
    </location>
</feature>
<evidence type="ECO:0000256" key="5">
    <source>
        <dbReference type="SAM" id="MobiDB-lite"/>
    </source>
</evidence>
<feature type="compositionally biased region" description="Low complexity" evidence="5">
    <location>
        <begin position="603"/>
        <end position="613"/>
    </location>
</feature>
<name>A0A371CUX3_9APHY</name>
<dbReference type="GO" id="GO:0003729">
    <property type="term" value="F:mRNA binding"/>
    <property type="evidence" value="ECO:0007669"/>
    <property type="project" value="TreeGrafter"/>
</dbReference>
<feature type="region of interest" description="Disordered" evidence="5">
    <location>
        <begin position="577"/>
        <end position="613"/>
    </location>
</feature>
<dbReference type="PROSITE" id="PS50199">
    <property type="entry name" value="ZF_RANBP2_2"/>
    <property type="match status" value="1"/>
</dbReference>
<dbReference type="GO" id="GO:0008270">
    <property type="term" value="F:zinc ion binding"/>
    <property type="evidence" value="ECO:0007669"/>
    <property type="project" value="UniProtKB-KW"/>
</dbReference>
<dbReference type="InterPro" id="IPR036443">
    <property type="entry name" value="Znf_RanBP2_sf"/>
</dbReference>
<gene>
    <name evidence="7" type="ORF">OH76DRAFT_1117255</name>
</gene>
<dbReference type="InterPro" id="IPR001876">
    <property type="entry name" value="Znf_RanBP2"/>
</dbReference>
<dbReference type="SMART" id="SM00547">
    <property type="entry name" value="ZnF_RBZ"/>
    <property type="match status" value="2"/>
</dbReference>
<feature type="compositionally biased region" description="Polar residues" evidence="5">
    <location>
        <begin position="258"/>
        <end position="271"/>
    </location>
</feature>
<accession>A0A371CUX3</accession>
<keyword evidence="1" id="KW-0479">Metal-binding</keyword>
<evidence type="ECO:0000259" key="6">
    <source>
        <dbReference type="PROSITE" id="PS50199"/>
    </source>
</evidence>
<evidence type="ECO:0000256" key="2">
    <source>
        <dbReference type="ARBA" id="ARBA00022771"/>
    </source>
</evidence>
<keyword evidence="2 4" id="KW-0863">Zinc-finger</keyword>
<feature type="region of interest" description="Disordered" evidence="5">
    <location>
        <begin position="254"/>
        <end position="285"/>
    </location>
</feature>
<feature type="region of interest" description="Disordered" evidence="5">
    <location>
        <begin position="439"/>
        <end position="564"/>
    </location>
</feature>
<dbReference type="STRING" id="139420.A0A371CUX3"/>
<evidence type="ECO:0000256" key="3">
    <source>
        <dbReference type="ARBA" id="ARBA00022833"/>
    </source>
</evidence>
<feature type="compositionally biased region" description="Low complexity" evidence="5">
    <location>
        <begin position="547"/>
        <end position="564"/>
    </location>
</feature>
<keyword evidence="3" id="KW-0862">Zinc</keyword>
<evidence type="ECO:0000313" key="8">
    <source>
        <dbReference type="Proteomes" id="UP000256964"/>
    </source>
</evidence>
<feature type="region of interest" description="Disordered" evidence="5">
    <location>
        <begin position="1"/>
        <end position="36"/>
    </location>
</feature>
<evidence type="ECO:0000256" key="1">
    <source>
        <dbReference type="ARBA" id="ARBA00022723"/>
    </source>
</evidence>
<feature type="compositionally biased region" description="Basic and acidic residues" evidence="5">
    <location>
        <begin position="131"/>
        <end position="140"/>
    </location>
</feature>
<feature type="compositionally biased region" description="Low complexity" evidence="5">
    <location>
        <begin position="482"/>
        <end position="493"/>
    </location>
</feature>
<reference evidence="7 8" key="1">
    <citation type="journal article" date="2018" name="Biotechnol. Biofuels">
        <title>Integrative visual omics of the white-rot fungus Polyporus brumalis exposes the biotechnological potential of its oxidative enzymes for delignifying raw plant biomass.</title>
        <authorList>
            <person name="Miyauchi S."/>
            <person name="Rancon A."/>
            <person name="Drula E."/>
            <person name="Hage H."/>
            <person name="Chaduli D."/>
            <person name="Favel A."/>
            <person name="Grisel S."/>
            <person name="Henrissat B."/>
            <person name="Herpoel-Gimbert I."/>
            <person name="Ruiz-Duenas F.J."/>
            <person name="Chevret D."/>
            <person name="Hainaut M."/>
            <person name="Lin J."/>
            <person name="Wang M."/>
            <person name="Pangilinan J."/>
            <person name="Lipzen A."/>
            <person name="Lesage-Meessen L."/>
            <person name="Navarro D."/>
            <person name="Riley R."/>
            <person name="Grigoriev I.V."/>
            <person name="Zhou S."/>
            <person name="Raouche S."/>
            <person name="Rosso M.N."/>
        </authorList>
    </citation>
    <scope>NUCLEOTIDE SEQUENCE [LARGE SCALE GENOMIC DNA]</scope>
    <source>
        <strain evidence="7 8">BRFM 1820</strain>
    </source>
</reference>
<dbReference type="EMBL" id="KZ857455">
    <property type="protein sequence ID" value="RDX44075.1"/>
    <property type="molecule type" value="Genomic_DNA"/>
</dbReference>
<feature type="domain" description="RanBP2-type" evidence="6">
    <location>
        <begin position="199"/>
        <end position="230"/>
    </location>
</feature>
<feature type="region of interest" description="Disordered" evidence="5">
    <location>
        <begin position="170"/>
        <end position="194"/>
    </location>
</feature>
<dbReference type="Gene3D" id="4.10.1060.10">
    <property type="entry name" value="Zinc finger, RanBP2-type"/>
    <property type="match status" value="2"/>
</dbReference>
<dbReference type="Pfam" id="PF00641">
    <property type="entry name" value="Zn_ribbon_RanBP"/>
    <property type="match status" value="1"/>
</dbReference>
<dbReference type="AlphaFoldDB" id="A0A371CUX3"/>
<organism evidence="7 8">
    <name type="scientific">Lentinus brumalis</name>
    <dbReference type="NCBI Taxonomy" id="2498619"/>
    <lineage>
        <taxon>Eukaryota</taxon>
        <taxon>Fungi</taxon>
        <taxon>Dikarya</taxon>
        <taxon>Basidiomycota</taxon>
        <taxon>Agaricomycotina</taxon>
        <taxon>Agaricomycetes</taxon>
        <taxon>Polyporales</taxon>
        <taxon>Polyporaceae</taxon>
        <taxon>Lentinus</taxon>
    </lineage>
</organism>
<keyword evidence="8" id="KW-1185">Reference proteome</keyword>
<dbReference type="SUPFAM" id="SSF90209">
    <property type="entry name" value="Ran binding protein zinc finger-like"/>
    <property type="match status" value="2"/>
</dbReference>
<sequence length="685" mass="72220">MDAYQPSLAATLRPSNAPNHSRGGRLRPDSPSPPTRENLAAIFSPVVRLANLRNTPKDLLWNLFAHACSQINLPPPSPLFIHPDAASSVSGLCAVFPSAQDARASLSLSCDIFVVTPVSDHDLALLRRPGADHPERDMQQPRRANTLPPASSSDMAAFTVRPPLQLRGLGQPPNGDLVGHGPPPFTLSSNPPNPKTSFRAGDWMCSAPACSAHNFQRNTTCIACGRPRAGIPLPPPVDTTHAPGALANPSPRFAGRFNATQSAPHTPIATTPFSPSGPAPSASPYPFHAASSALAAAQAQIPSKAPPPQYPPLTPSGRALSVGGRVRNISRDPLAPCVMYWPDNEPLPEPCQIRPMDSTLMTFPPIINTGNKGVAEKQPGDWVCGKCNYHNWRRRKVCQTCFPYAEGNGDSISATVQAERIALLANVLTTQFNALDLNGVPSQSPAHGPHRDLPPPTSAPPYPTRFFDGPGPVSRRSSVANSLQSSPLLTPLTIPEQASPIYQTSGGRPHPANLHSPFPARLNGGPISASPHSSTLLPSFLQDIVHSPSQSPSPTSSSSADFSFDGSSEDAHYVLTPSTSTSVSLSAPLTPSSRSGPEMRKVSSNSSFSSLGRSTAPLSIWKLDGEESRTLSSATSSARTSPTTAFAQTALQNGDGAGTGADVELLSGTTPKCSTGFWQARYNNN</sequence>